<keyword evidence="4" id="KW-1134">Transmembrane beta strand</keyword>
<evidence type="ECO:0000256" key="1">
    <source>
        <dbReference type="ARBA" id="ARBA00004442"/>
    </source>
</evidence>
<dbReference type="PANTHER" id="PTHR30026">
    <property type="entry name" value="OUTER MEMBRANE PROTEIN TOLC"/>
    <property type="match status" value="1"/>
</dbReference>
<evidence type="ECO:0000256" key="2">
    <source>
        <dbReference type="ARBA" id="ARBA00007613"/>
    </source>
</evidence>
<dbReference type="RefSeq" id="WP_136013305.1">
    <property type="nucleotide sequence ID" value="NZ_CAJTBC010000002.1"/>
</dbReference>
<keyword evidence="6" id="KW-0472">Membrane</keyword>
<organism evidence="10 11">
    <name type="scientific">Bacteroides acidifaciens</name>
    <dbReference type="NCBI Taxonomy" id="85831"/>
    <lineage>
        <taxon>Bacteria</taxon>
        <taxon>Pseudomonadati</taxon>
        <taxon>Bacteroidota</taxon>
        <taxon>Bacteroidia</taxon>
        <taxon>Bacteroidales</taxon>
        <taxon>Bacteroidaceae</taxon>
        <taxon>Bacteroides</taxon>
    </lineage>
</organism>
<accession>A0A4S2B4F0</accession>
<dbReference type="Gene3D" id="1.20.1600.10">
    <property type="entry name" value="Outer membrane efflux proteins (OEP)"/>
    <property type="match status" value="1"/>
</dbReference>
<dbReference type="EMBL" id="SRZA01000001">
    <property type="protein sequence ID" value="TGY08673.1"/>
    <property type="molecule type" value="Genomic_DNA"/>
</dbReference>
<evidence type="ECO:0000313" key="12">
    <source>
        <dbReference type="Proteomes" id="UP000491181"/>
    </source>
</evidence>
<dbReference type="Proteomes" id="UP000305751">
    <property type="component" value="Unassembled WGS sequence"/>
</dbReference>
<proteinExistence type="inferred from homology"/>
<keyword evidence="7" id="KW-0998">Cell outer membrane</keyword>
<evidence type="ECO:0000313" key="9">
    <source>
        <dbReference type="EMBL" id="GFH85391.1"/>
    </source>
</evidence>
<feature type="chain" id="PRO_5044609123" evidence="8">
    <location>
        <begin position="20"/>
        <end position="488"/>
    </location>
</feature>
<dbReference type="EMBL" id="BLLS01000010">
    <property type="protein sequence ID" value="GFH85391.1"/>
    <property type="molecule type" value="Genomic_DNA"/>
</dbReference>
<evidence type="ECO:0000256" key="8">
    <source>
        <dbReference type="SAM" id="SignalP"/>
    </source>
</evidence>
<keyword evidence="5" id="KW-0812">Transmembrane</keyword>
<evidence type="ECO:0000256" key="5">
    <source>
        <dbReference type="ARBA" id="ARBA00022692"/>
    </source>
</evidence>
<evidence type="ECO:0000256" key="4">
    <source>
        <dbReference type="ARBA" id="ARBA00022452"/>
    </source>
</evidence>
<dbReference type="GO" id="GO:0009279">
    <property type="term" value="C:cell outer membrane"/>
    <property type="evidence" value="ECO:0007669"/>
    <property type="project" value="UniProtKB-SubCell"/>
</dbReference>
<dbReference type="GO" id="GO:0015562">
    <property type="term" value="F:efflux transmembrane transporter activity"/>
    <property type="evidence" value="ECO:0007669"/>
    <property type="project" value="InterPro"/>
</dbReference>
<name>A0A4S2B4F0_9BACE</name>
<dbReference type="GO" id="GO:0015288">
    <property type="term" value="F:porin activity"/>
    <property type="evidence" value="ECO:0007669"/>
    <property type="project" value="TreeGrafter"/>
</dbReference>
<keyword evidence="3" id="KW-0813">Transport</keyword>
<dbReference type="PANTHER" id="PTHR30026:SF20">
    <property type="entry name" value="OUTER MEMBRANE PROTEIN TOLC"/>
    <property type="match status" value="1"/>
</dbReference>
<dbReference type="GO" id="GO:1990281">
    <property type="term" value="C:efflux pump complex"/>
    <property type="evidence" value="ECO:0007669"/>
    <property type="project" value="TreeGrafter"/>
</dbReference>
<dbReference type="Proteomes" id="UP000491181">
    <property type="component" value="Unassembled WGS sequence"/>
</dbReference>
<evidence type="ECO:0000313" key="10">
    <source>
        <dbReference type="EMBL" id="TGY08673.1"/>
    </source>
</evidence>
<feature type="signal peptide" evidence="8">
    <location>
        <begin position="1"/>
        <end position="19"/>
    </location>
</feature>
<dbReference type="SUPFAM" id="SSF56954">
    <property type="entry name" value="Outer membrane efflux proteins (OEP)"/>
    <property type="match status" value="1"/>
</dbReference>
<sequence length="488" mass="56705">MLHKYFLSILLFCATQIQAQTVITLEKVVNEWSLASPTAQKAKLTFENTLLNHKNYLKEFLPSISFALNPISFNHSLRLMQSPEDGSYSYVNDYSNSSNTGVTLQQKIGPTGGTLFVSSNLNMLTEFSRRQYSFNTTPLTITYSQELFGGYHLYKKKRKLEQAKYDNATKQYCSEIADIQTKALNAFLNVFLTDLTKELALKNIQISDTLMKVSKALLEKGNLTEYEYKQAELQANNNLYIYETALKDWQNALRTLWTFLGKEEAIDSILVKAPIFSLPLEINFNTVNKYARQNSPFTLTQKIKRLEAEQTLFTTKLNNRFNGNIIISYGLNQYANRFSEAYRQPSHSQGVTIGFQIPIFQWGVNRNKIRIAQNNYESSIIELQESEDNFSNELKDKVSAYNHDVKLFFLSKQSYQLAQEQYEILSRKFQYSRVSVYEISSIQTELYEAMKRYYASMQAVWNQFYLLRKITLYDFTQQCELTESLLKR</sequence>
<keyword evidence="8" id="KW-0732">Signal</keyword>
<evidence type="ECO:0000256" key="3">
    <source>
        <dbReference type="ARBA" id="ARBA00022448"/>
    </source>
</evidence>
<evidence type="ECO:0000256" key="7">
    <source>
        <dbReference type="ARBA" id="ARBA00023237"/>
    </source>
</evidence>
<protein>
    <submittedName>
        <fullName evidence="10">TolC family protein</fullName>
    </submittedName>
</protein>
<evidence type="ECO:0000256" key="6">
    <source>
        <dbReference type="ARBA" id="ARBA00023136"/>
    </source>
</evidence>
<dbReference type="InterPro" id="IPR003423">
    <property type="entry name" value="OMP_efflux"/>
</dbReference>
<dbReference type="AlphaFoldDB" id="A0A4S2B4F0"/>
<comment type="caution">
    <text evidence="10">The sequence shown here is derived from an EMBL/GenBank/DDBJ whole genome shotgun (WGS) entry which is preliminary data.</text>
</comment>
<gene>
    <name evidence="10" type="ORF">E5356_00105</name>
    <name evidence="9" type="ORF">IMSAGC001_00791</name>
</gene>
<evidence type="ECO:0000313" key="11">
    <source>
        <dbReference type="Proteomes" id="UP000305751"/>
    </source>
</evidence>
<dbReference type="InterPro" id="IPR051906">
    <property type="entry name" value="TolC-like"/>
</dbReference>
<keyword evidence="11" id="KW-1185">Reference proteome</keyword>
<reference evidence="9 12" key="2">
    <citation type="journal article" date="2020" name="Microbiome">
        <title>Single-cell genomics of uncultured bacteria reveals dietary fiber responders in the mouse gut microbiota.</title>
        <authorList>
            <person name="Chijiiwa R."/>
            <person name="Hosokawa M."/>
            <person name="Kogawa M."/>
            <person name="Nishikawa Y."/>
            <person name="Ide K."/>
            <person name="Sakanashi C."/>
            <person name="Takahashi K."/>
            <person name="Takeyama H."/>
        </authorList>
    </citation>
    <scope>NUCLEOTIDE SEQUENCE [LARGE SCALE GENOMIC DNA]</scope>
    <source>
        <strain evidence="9">IMSAGC_001</strain>
    </source>
</reference>
<reference evidence="10 11" key="1">
    <citation type="submission" date="2019-04" db="EMBL/GenBank/DDBJ databases">
        <title>Microbes associate with the intestines of laboratory mice.</title>
        <authorList>
            <person name="Navarre W."/>
            <person name="Wong E."/>
            <person name="Huang K."/>
            <person name="Tropini C."/>
            <person name="Ng K."/>
            <person name="Yu B."/>
        </authorList>
    </citation>
    <scope>NUCLEOTIDE SEQUENCE [LARGE SCALE GENOMIC DNA]</scope>
    <source>
        <strain evidence="10 11">NM70_E10</strain>
    </source>
</reference>
<dbReference type="Pfam" id="PF02321">
    <property type="entry name" value="OEP"/>
    <property type="match status" value="1"/>
</dbReference>
<comment type="similarity">
    <text evidence="2">Belongs to the outer membrane factor (OMF) (TC 1.B.17) family.</text>
</comment>
<comment type="subcellular location">
    <subcellularLocation>
        <location evidence="1">Cell outer membrane</location>
    </subcellularLocation>
</comment>